<accession>A0ACB8JCD9</accession>
<reference evidence="2" key="1">
    <citation type="journal article" date="2023" name="Hortic. Res.">
        <title>A chromosome-level phased genome enabling allele-level studies in sweet orange: a case study on citrus Huanglongbing tolerance.</title>
        <authorList>
            <person name="Wu B."/>
            <person name="Yu Q."/>
            <person name="Deng Z."/>
            <person name="Duan Y."/>
            <person name="Luo F."/>
            <person name="Gmitter F. Jr."/>
        </authorList>
    </citation>
    <scope>NUCLEOTIDE SEQUENCE [LARGE SCALE GENOMIC DNA]</scope>
    <source>
        <strain evidence="2">cv. Valencia</strain>
    </source>
</reference>
<dbReference type="Proteomes" id="UP000829398">
    <property type="component" value="Chromosome 7"/>
</dbReference>
<evidence type="ECO:0000313" key="1">
    <source>
        <dbReference type="EMBL" id="KAH9715318.1"/>
    </source>
</evidence>
<name>A0ACB8JCD9_CITSI</name>
<gene>
    <name evidence="1" type="ORF">KPL71_021005</name>
</gene>
<proteinExistence type="predicted"/>
<sequence length="955" mass="108135">MEKFSILLVFIALLIQMHGYKACFNKERSALLELKSFFLSISDREYADEILTSWVDDGISDCCDWERVTCDATAGQVIQLSLDFARMFDFYNSSDGFPILNFSLFLPFQELQILDLSGNYFDGWNENKDYDSSGSLKKLKILNLNYNNFNDSVLPYLNTLTSLTTLNLYYNRIGGLNPSQGLGNLTNLEVLDLSANRISGSLTELAPFRNLKVLGMRNNLLNGSVESKGICELKNLTELDLGENNLEGQLPWCLSDLIGLKVLDISFNHLSGNLPSVIANLTSLEYLALSDNNFQGEFPLSLLTNHSNLEVLLLKVSSNLRLKTENWIPTFQLKVLQLPNCNLKVIPSFLLHQYDFKFLDLSSNKLVGNFPTWLMQNNTKLEVLRLSNNSFSGILQLPKVKHDLLRHLDISNNNLTGMLPQNMGIVIQKLMYIDISKNNFEGNIPYSIGEMKELFLLDLSRNKFSGDLSATSVIRCASLEYLDVSENNFYGHIFPTYMNLTQLRWLYLKNNHFTGKIKAGLLNSHGLVVLDISNNLLSGHIPCWIGNFSYLDVLLMSKNHLEGNIPVQINNFRQLQLLDLSENRLFGSIASSLNLSSIMHLYLQNNALSGQIPSTLFRSTELLTLDLRDNKFFGRIPDQINNHSELRVLLLRGNYLQGQIPIALCQLQKLGILDLSHNKLNGSIPSCFVNMLFWREGNGDLYGSGLYIYFQLGGLHSIGTYYNSTLDLWLFGDDYITLPQRARVQFVTKNRYEFYNGSNLNYMSGIDLSYNELTGEIPSEIGELPKVRALNLSGNSLSGSIPGSFSNLKMMESLDLSDNELSGQIPMQLTELNALSDFNVSYNNLFGPIPDKGQFATFDESSYRGNSDLCGPLLNKSCSNMLPPTVLPPNDAEQDESAIDMDALYWSFIGSYVTVVLGLLVTLWINSYWRRQWFYLIDGCIDSCYYWLFKYVFRQ</sequence>
<comment type="caution">
    <text evidence="1">The sequence shown here is derived from an EMBL/GenBank/DDBJ whole genome shotgun (WGS) entry which is preliminary data.</text>
</comment>
<protein>
    <submittedName>
        <fullName evidence="1">Receptor-like protein 15</fullName>
    </submittedName>
</protein>
<dbReference type="EMBL" id="CM039176">
    <property type="protein sequence ID" value="KAH9715318.1"/>
    <property type="molecule type" value="Genomic_DNA"/>
</dbReference>
<organism evidence="1 2">
    <name type="scientific">Citrus sinensis</name>
    <name type="common">Sweet orange</name>
    <name type="synonym">Citrus aurantium var. sinensis</name>
    <dbReference type="NCBI Taxonomy" id="2711"/>
    <lineage>
        <taxon>Eukaryota</taxon>
        <taxon>Viridiplantae</taxon>
        <taxon>Streptophyta</taxon>
        <taxon>Embryophyta</taxon>
        <taxon>Tracheophyta</taxon>
        <taxon>Spermatophyta</taxon>
        <taxon>Magnoliopsida</taxon>
        <taxon>eudicotyledons</taxon>
        <taxon>Gunneridae</taxon>
        <taxon>Pentapetalae</taxon>
        <taxon>rosids</taxon>
        <taxon>malvids</taxon>
        <taxon>Sapindales</taxon>
        <taxon>Rutaceae</taxon>
        <taxon>Aurantioideae</taxon>
        <taxon>Citrus</taxon>
    </lineage>
</organism>
<keyword evidence="2" id="KW-1185">Reference proteome</keyword>
<evidence type="ECO:0000313" key="2">
    <source>
        <dbReference type="Proteomes" id="UP000829398"/>
    </source>
</evidence>